<accession>A0A1G9XAS9</accession>
<dbReference type="OrthoDB" id="3251787at2"/>
<feature type="coiled-coil region" evidence="1">
    <location>
        <begin position="36"/>
        <end position="63"/>
    </location>
</feature>
<proteinExistence type="predicted"/>
<dbReference type="RefSeq" id="WP_092610933.1">
    <property type="nucleotide sequence ID" value="NZ_FNHU01000009.1"/>
</dbReference>
<dbReference type="EMBL" id="FNHU01000009">
    <property type="protein sequence ID" value="SDM93651.1"/>
    <property type="molecule type" value="Genomic_DNA"/>
</dbReference>
<evidence type="ECO:0000256" key="1">
    <source>
        <dbReference type="SAM" id="Coils"/>
    </source>
</evidence>
<gene>
    <name evidence="3" type="ORF">SAMN04487766_10955</name>
</gene>
<reference evidence="3 4" key="1">
    <citation type="submission" date="2016-10" db="EMBL/GenBank/DDBJ databases">
        <authorList>
            <person name="de Groot N.N."/>
        </authorList>
    </citation>
    <scope>NUCLEOTIDE SEQUENCE [LARGE SCALE GENOMIC DNA]</scope>
    <source>
        <strain evidence="3 4">KPR-7B</strain>
    </source>
</reference>
<sequence>MTAATTSSASPRAGTVRVPDVSARTGSDAAEVLNHLNTLAARQQQLQDQLSTLRDERDDLILRGLASGLSSSELAEKAQLTGARVRAIADAAADSSARERVSQAMTKLIEHEPAICTTYGALAEAVGIGSAKGVASSLATNPAVPARAGARVLLLRWANPALGGYIIPSEEPSWQTQGDDTASRLECLQAEHLVVQVTSPNGPVWLVPFDRVVADAEALGSIIS</sequence>
<dbReference type="AlphaFoldDB" id="A0A1G9XAS9"/>
<protein>
    <submittedName>
        <fullName evidence="3">Uncharacterized protein</fullName>
    </submittedName>
</protein>
<organism evidence="3 4">
    <name type="scientific">Actinomyces ruminicola</name>
    <dbReference type="NCBI Taxonomy" id="332524"/>
    <lineage>
        <taxon>Bacteria</taxon>
        <taxon>Bacillati</taxon>
        <taxon>Actinomycetota</taxon>
        <taxon>Actinomycetes</taxon>
        <taxon>Actinomycetales</taxon>
        <taxon>Actinomycetaceae</taxon>
        <taxon>Actinomyces</taxon>
    </lineage>
</organism>
<feature type="region of interest" description="Disordered" evidence="2">
    <location>
        <begin position="1"/>
        <end position="22"/>
    </location>
</feature>
<keyword evidence="1" id="KW-0175">Coiled coil</keyword>
<evidence type="ECO:0000313" key="4">
    <source>
        <dbReference type="Proteomes" id="UP000199671"/>
    </source>
</evidence>
<evidence type="ECO:0000256" key="2">
    <source>
        <dbReference type="SAM" id="MobiDB-lite"/>
    </source>
</evidence>
<feature type="compositionally biased region" description="Low complexity" evidence="2">
    <location>
        <begin position="1"/>
        <end position="10"/>
    </location>
</feature>
<name>A0A1G9XAS9_9ACTO</name>
<evidence type="ECO:0000313" key="3">
    <source>
        <dbReference type="EMBL" id="SDM93651.1"/>
    </source>
</evidence>
<dbReference type="Proteomes" id="UP000199671">
    <property type="component" value="Unassembled WGS sequence"/>
</dbReference>